<name>W5TNA3_9NOCA</name>
<dbReference type="OrthoDB" id="4559107at2"/>
<evidence type="ECO:0000313" key="2">
    <source>
        <dbReference type="Proteomes" id="UP000019150"/>
    </source>
</evidence>
<dbReference type="Proteomes" id="UP000019150">
    <property type="component" value="Chromosome"/>
</dbReference>
<dbReference type="KEGG" id="nno:NONO_c60490"/>
<dbReference type="EMBL" id="CP006850">
    <property type="protein sequence ID" value="AHH20825.1"/>
    <property type="molecule type" value="Genomic_DNA"/>
</dbReference>
<dbReference type="RefSeq" id="WP_025352165.1">
    <property type="nucleotide sequence ID" value="NZ_CP006850.1"/>
</dbReference>
<protein>
    <submittedName>
        <fullName evidence="1">Uncharacterized protein</fullName>
    </submittedName>
</protein>
<sequence>MHNITIGRYNGAEGTATRVRCDERGNELSRESFKAHAGWIEGVRDDGSTWIMYLDGSGSPECFWPRRESDGAVIGDPVRLD</sequence>
<dbReference type="eggNOG" id="ENOG5031GEH">
    <property type="taxonomic scope" value="Bacteria"/>
</dbReference>
<evidence type="ECO:0000313" key="1">
    <source>
        <dbReference type="EMBL" id="AHH20825.1"/>
    </source>
</evidence>
<gene>
    <name evidence="1" type="ORF">NONO_c60490</name>
</gene>
<reference evidence="1 2" key="1">
    <citation type="journal article" date="2014" name="Appl. Environ. Microbiol.">
        <title>Insights into the Microbial Degradation of Rubber and Gutta-Percha by Analysis of the Complete Genome of Nocardia nova SH22a.</title>
        <authorList>
            <person name="Luo Q."/>
            <person name="Hiessl S."/>
            <person name="Poehlein A."/>
            <person name="Daniel R."/>
            <person name="Steinbuchel A."/>
        </authorList>
    </citation>
    <scope>NUCLEOTIDE SEQUENCE [LARGE SCALE GENOMIC DNA]</scope>
    <source>
        <strain evidence="1">SH22a</strain>
    </source>
</reference>
<proteinExistence type="predicted"/>
<dbReference type="PATRIC" id="fig|1415166.3.peg.6223"/>
<dbReference type="AlphaFoldDB" id="W5TNA3"/>
<keyword evidence="2" id="KW-1185">Reference proteome</keyword>
<dbReference type="HOGENOM" id="CLU_177743_0_0_11"/>
<dbReference type="STRING" id="1415166.NONO_c60490"/>
<organism evidence="1 2">
    <name type="scientific">Nocardia nova SH22a</name>
    <dbReference type="NCBI Taxonomy" id="1415166"/>
    <lineage>
        <taxon>Bacteria</taxon>
        <taxon>Bacillati</taxon>
        <taxon>Actinomycetota</taxon>
        <taxon>Actinomycetes</taxon>
        <taxon>Mycobacteriales</taxon>
        <taxon>Nocardiaceae</taxon>
        <taxon>Nocardia</taxon>
    </lineage>
</organism>
<accession>W5TNA3</accession>